<dbReference type="KEGG" id="pmet:G4Y79_04110"/>
<dbReference type="InterPro" id="IPR036873">
    <property type="entry name" value="Rhodanese-like_dom_sf"/>
</dbReference>
<protein>
    <submittedName>
        <fullName evidence="2">Rhodanese-like domain-containing protein</fullName>
    </submittedName>
</protein>
<dbReference type="PROSITE" id="PS50206">
    <property type="entry name" value="RHODANESE_3"/>
    <property type="match status" value="1"/>
</dbReference>
<dbReference type="InterPro" id="IPR001763">
    <property type="entry name" value="Rhodanese-like_dom"/>
</dbReference>
<dbReference type="EMBL" id="CP062983">
    <property type="protein sequence ID" value="QPC85111.1"/>
    <property type="molecule type" value="Genomic_DNA"/>
</dbReference>
<dbReference type="CDD" id="cd00158">
    <property type="entry name" value="RHOD"/>
    <property type="match status" value="1"/>
</dbReference>
<dbReference type="Proteomes" id="UP000594468">
    <property type="component" value="Chromosome"/>
</dbReference>
<dbReference type="Pfam" id="PF00581">
    <property type="entry name" value="Rhodanese"/>
    <property type="match status" value="1"/>
</dbReference>
<reference evidence="2 3" key="1">
    <citation type="submission" date="2020-02" db="EMBL/GenBank/DDBJ databases">
        <authorList>
            <person name="Zheng R.K."/>
            <person name="Sun C.M."/>
        </authorList>
    </citation>
    <scope>NUCLEOTIDE SEQUENCE [LARGE SCALE GENOMIC DNA]</scope>
    <source>
        <strain evidence="3">rifampicinis</strain>
    </source>
</reference>
<gene>
    <name evidence="2" type="ORF">G4Y79_04110</name>
</gene>
<name>A0A7S8IGS5_9CHLR</name>
<dbReference type="SUPFAM" id="SSF52821">
    <property type="entry name" value="Rhodanese/Cell cycle control phosphatase"/>
    <property type="match status" value="1"/>
</dbReference>
<organism evidence="2 3">
    <name type="scientific">Phototrophicus methaneseepsis</name>
    <dbReference type="NCBI Taxonomy" id="2710758"/>
    <lineage>
        <taxon>Bacteria</taxon>
        <taxon>Bacillati</taxon>
        <taxon>Chloroflexota</taxon>
        <taxon>Candidatus Thermofontia</taxon>
        <taxon>Phototrophicales</taxon>
        <taxon>Phototrophicaceae</taxon>
        <taxon>Phototrophicus</taxon>
    </lineage>
</organism>
<feature type="domain" description="Rhodanese" evidence="1">
    <location>
        <begin position="19"/>
        <end position="106"/>
    </location>
</feature>
<dbReference type="PANTHER" id="PTHR43031">
    <property type="entry name" value="FAD-DEPENDENT OXIDOREDUCTASE"/>
    <property type="match status" value="1"/>
</dbReference>
<sequence>MANEDPVLISPEAYNTEFAGVDHYLLDVRTPDEFNTSHIAGAHNISVDLIASRINELPTDKPIVVYCRSGNRSSQAAQILDEAGFTGVYDLGGTNQWTSAGYNLCIGC</sequence>
<evidence type="ECO:0000259" key="1">
    <source>
        <dbReference type="PROSITE" id="PS50206"/>
    </source>
</evidence>
<keyword evidence="3" id="KW-1185">Reference proteome</keyword>
<dbReference type="PANTHER" id="PTHR43031:SF1">
    <property type="entry name" value="PYRIDINE NUCLEOTIDE-DISULPHIDE OXIDOREDUCTASE"/>
    <property type="match status" value="1"/>
</dbReference>
<evidence type="ECO:0000313" key="3">
    <source>
        <dbReference type="Proteomes" id="UP000594468"/>
    </source>
</evidence>
<dbReference type="AlphaFoldDB" id="A0A7S8IGS5"/>
<proteinExistence type="predicted"/>
<dbReference type="SMART" id="SM00450">
    <property type="entry name" value="RHOD"/>
    <property type="match status" value="1"/>
</dbReference>
<accession>A0A7S8IGS5</accession>
<dbReference type="Gene3D" id="3.40.250.10">
    <property type="entry name" value="Rhodanese-like domain"/>
    <property type="match status" value="1"/>
</dbReference>
<evidence type="ECO:0000313" key="2">
    <source>
        <dbReference type="EMBL" id="QPC85111.1"/>
    </source>
</evidence>
<dbReference type="InterPro" id="IPR050229">
    <property type="entry name" value="GlpE_sulfurtransferase"/>
</dbReference>